<evidence type="ECO:0000256" key="1">
    <source>
        <dbReference type="SAM" id="MobiDB-lite"/>
    </source>
</evidence>
<proteinExistence type="predicted"/>
<feature type="region of interest" description="Disordered" evidence="1">
    <location>
        <begin position="167"/>
        <end position="205"/>
    </location>
</feature>
<keyword evidence="3" id="KW-1185">Reference proteome</keyword>
<organism evidence="2 3">
    <name type="scientific">Brachybacterium hainanense</name>
    <dbReference type="NCBI Taxonomy" id="1541174"/>
    <lineage>
        <taxon>Bacteria</taxon>
        <taxon>Bacillati</taxon>
        <taxon>Actinomycetota</taxon>
        <taxon>Actinomycetes</taxon>
        <taxon>Micrococcales</taxon>
        <taxon>Dermabacteraceae</taxon>
        <taxon>Brachybacterium</taxon>
    </lineage>
</organism>
<sequence length="205" mass="22213">MNTPADAPARADRTSRADQVLPVLWLCGAPASGKSTTAWNLFASRPEEQIAYLDIDQLAMLLPDPGDSFALAVGNLAAITRLHRALGTRALIVSGVIDPEQMVEIDDALGDDAVVTWCLMDADGRTLRRRITERGWPEELIDRALAEARDLRRTSIAHRITTTWATLPQRARTEGAAASSSRALRPPGRAPSPADSRKPSNDPLC</sequence>
<name>A0ABV6RB31_9MICO</name>
<dbReference type="SUPFAM" id="SSF52540">
    <property type="entry name" value="P-loop containing nucleoside triphosphate hydrolases"/>
    <property type="match status" value="1"/>
</dbReference>
<evidence type="ECO:0000313" key="3">
    <source>
        <dbReference type="Proteomes" id="UP001589793"/>
    </source>
</evidence>
<dbReference type="Pfam" id="PF13671">
    <property type="entry name" value="AAA_33"/>
    <property type="match status" value="1"/>
</dbReference>
<dbReference type="EMBL" id="JBHLSV010000005">
    <property type="protein sequence ID" value="MFC0673587.1"/>
    <property type="molecule type" value="Genomic_DNA"/>
</dbReference>
<comment type="caution">
    <text evidence="2">The sequence shown here is derived from an EMBL/GenBank/DDBJ whole genome shotgun (WGS) entry which is preliminary data.</text>
</comment>
<dbReference type="InterPro" id="IPR027417">
    <property type="entry name" value="P-loop_NTPase"/>
</dbReference>
<evidence type="ECO:0000313" key="2">
    <source>
        <dbReference type="EMBL" id="MFC0673587.1"/>
    </source>
</evidence>
<gene>
    <name evidence="2" type="ORF">ACFFF6_06430</name>
</gene>
<dbReference type="Proteomes" id="UP001589793">
    <property type="component" value="Unassembled WGS sequence"/>
</dbReference>
<feature type="compositionally biased region" description="Low complexity" evidence="1">
    <location>
        <begin position="175"/>
        <end position="194"/>
    </location>
</feature>
<dbReference type="Gene3D" id="3.40.50.300">
    <property type="entry name" value="P-loop containing nucleotide triphosphate hydrolases"/>
    <property type="match status" value="1"/>
</dbReference>
<feature type="compositionally biased region" description="Basic and acidic residues" evidence="1">
    <location>
        <begin position="195"/>
        <end position="205"/>
    </location>
</feature>
<protein>
    <submittedName>
        <fullName evidence="2">AAA family ATPase</fullName>
    </submittedName>
</protein>
<reference evidence="2 3" key="1">
    <citation type="submission" date="2024-09" db="EMBL/GenBank/DDBJ databases">
        <authorList>
            <person name="Sun Q."/>
            <person name="Mori K."/>
        </authorList>
    </citation>
    <scope>NUCLEOTIDE SEQUENCE [LARGE SCALE GENOMIC DNA]</scope>
    <source>
        <strain evidence="2 3">CICC 10874</strain>
    </source>
</reference>
<accession>A0ABV6RB31</accession>
<dbReference type="RefSeq" id="WP_376979260.1">
    <property type="nucleotide sequence ID" value="NZ_JBHLSV010000005.1"/>
</dbReference>